<evidence type="ECO:0000313" key="2">
    <source>
        <dbReference type="Proteomes" id="UP000316621"/>
    </source>
</evidence>
<dbReference type="SUPFAM" id="SSF52425">
    <property type="entry name" value="Cryptochrome/photolyase, N-terminal domain"/>
    <property type="match status" value="1"/>
</dbReference>
<gene>
    <name evidence="1" type="ORF">C5167_013012</name>
</gene>
<dbReference type="STRING" id="3469.A0A4Y7J332"/>
<keyword evidence="2" id="KW-1185">Reference proteome</keyword>
<sequence>MKRGLKLFIRHGKPEHILPSIAKAFGAHTVKNYIYAHIETCSKEMLVERLVKKGCKEYLYYQRNPHPPVEILQILLNPSVQFVYASNFHHKLGHFPTTTSAELGDREMFLFWTSLVLNKGMYFAGGGSAALGRVYEFFWKKDLIKVYKHTGDVMLGPYYSTKFSNGMH</sequence>
<dbReference type="EMBL" id="CM010717">
    <property type="protein sequence ID" value="RZC54158.1"/>
    <property type="molecule type" value="Genomic_DNA"/>
</dbReference>
<protein>
    <submittedName>
        <fullName evidence="1">Uncharacterized protein</fullName>
    </submittedName>
</protein>
<organism evidence="1 2">
    <name type="scientific">Papaver somniferum</name>
    <name type="common">Opium poppy</name>
    <dbReference type="NCBI Taxonomy" id="3469"/>
    <lineage>
        <taxon>Eukaryota</taxon>
        <taxon>Viridiplantae</taxon>
        <taxon>Streptophyta</taxon>
        <taxon>Embryophyta</taxon>
        <taxon>Tracheophyta</taxon>
        <taxon>Spermatophyta</taxon>
        <taxon>Magnoliopsida</taxon>
        <taxon>Ranunculales</taxon>
        <taxon>Papaveraceae</taxon>
        <taxon>Papaveroideae</taxon>
        <taxon>Papaver</taxon>
    </lineage>
</organism>
<dbReference type="InterPro" id="IPR014729">
    <property type="entry name" value="Rossmann-like_a/b/a_fold"/>
</dbReference>
<accession>A0A4Y7J332</accession>
<evidence type="ECO:0000313" key="1">
    <source>
        <dbReference type="EMBL" id="RZC54158.1"/>
    </source>
</evidence>
<reference evidence="1 2" key="1">
    <citation type="journal article" date="2018" name="Science">
        <title>The opium poppy genome and morphinan production.</title>
        <authorList>
            <person name="Guo L."/>
            <person name="Winzer T."/>
            <person name="Yang X."/>
            <person name="Li Y."/>
            <person name="Ning Z."/>
            <person name="He Z."/>
            <person name="Teodor R."/>
            <person name="Lu Y."/>
            <person name="Bowser T.A."/>
            <person name="Graham I.A."/>
            <person name="Ye K."/>
        </authorList>
    </citation>
    <scope>NUCLEOTIDE SEQUENCE [LARGE SCALE GENOMIC DNA]</scope>
    <source>
        <strain evidence="2">cv. HN1</strain>
        <tissue evidence="1">Leaves</tissue>
    </source>
</reference>
<dbReference type="Gramene" id="RZC54158">
    <property type="protein sequence ID" value="RZC54158"/>
    <property type="gene ID" value="C5167_013012"/>
</dbReference>
<dbReference type="Gene3D" id="1.25.40.80">
    <property type="match status" value="1"/>
</dbReference>
<dbReference type="OMA" id="CKEYLYY"/>
<dbReference type="Gene3D" id="3.40.50.620">
    <property type="entry name" value="HUPs"/>
    <property type="match status" value="1"/>
</dbReference>
<dbReference type="Proteomes" id="UP000316621">
    <property type="component" value="Chromosome 3"/>
</dbReference>
<dbReference type="AlphaFoldDB" id="A0A4Y7J332"/>
<dbReference type="InterPro" id="IPR036155">
    <property type="entry name" value="Crypto/Photolyase_N_sf"/>
</dbReference>
<name>A0A4Y7J332_PAPSO</name>
<proteinExistence type="predicted"/>